<accession>A0A8C2IK29</accession>
<sequence>ISFFLTITAFLHTYFLLIIHRNMELLDTSTPRSASASPMAVPASYAGELVQLQRFSNDRTKVAIWDANSAINNSYEAFTNHFKKFANGPSRSSKY</sequence>
<name>A0A8C2IK29_CYPCA</name>
<evidence type="ECO:0000313" key="1">
    <source>
        <dbReference type="Ensembl" id="ENSCCRP00020080517.1"/>
    </source>
</evidence>
<evidence type="ECO:0000313" key="2">
    <source>
        <dbReference type="Proteomes" id="UP000694701"/>
    </source>
</evidence>
<dbReference type="AlphaFoldDB" id="A0A8C2IK29"/>
<organism evidence="1 2">
    <name type="scientific">Cyprinus carpio</name>
    <name type="common">Common carp</name>
    <dbReference type="NCBI Taxonomy" id="7962"/>
    <lineage>
        <taxon>Eukaryota</taxon>
        <taxon>Metazoa</taxon>
        <taxon>Chordata</taxon>
        <taxon>Craniata</taxon>
        <taxon>Vertebrata</taxon>
        <taxon>Euteleostomi</taxon>
        <taxon>Actinopterygii</taxon>
        <taxon>Neopterygii</taxon>
        <taxon>Teleostei</taxon>
        <taxon>Ostariophysi</taxon>
        <taxon>Cypriniformes</taxon>
        <taxon>Cyprinidae</taxon>
        <taxon>Cyprininae</taxon>
        <taxon>Cyprinus</taxon>
    </lineage>
</organism>
<protein>
    <submittedName>
        <fullName evidence="1">Uncharacterized protein</fullName>
    </submittedName>
</protein>
<dbReference type="Ensembl" id="ENSCCRT00020088221.1">
    <property type="protein sequence ID" value="ENSCCRP00020080517.1"/>
    <property type="gene ID" value="ENSCCRG00020037361.1"/>
</dbReference>
<dbReference type="Proteomes" id="UP000694701">
    <property type="component" value="Unplaced"/>
</dbReference>
<reference evidence="1" key="1">
    <citation type="submission" date="2025-08" db="UniProtKB">
        <authorList>
            <consortium name="Ensembl"/>
        </authorList>
    </citation>
    <scope>IDENTIFICATION</scope>
</reference>
<proteinExistence type="predicted"/>